<name>A0A5C8JG39_9BACT</name>
<accession>A0A5C8JG39</accession>
<organism evidence="1 2">
    <name type="scientific">Pontibacter qinzhouensis</name>
    <dbReference type="NCBI Taxonomy" id="2603253"/>
    <lineage>
        <taxon>Bacteria</taxon>
        <taxon>Pseudomonadati</taxon>
        <taxon>Bacteroidota</taxon>
        <taxon>Cytophagia</taxon>
        <taxon>Cytophagales</taxon>
        <taxon>Hymenobacteraceae</taxon>
        <taxon>Pontibacter</taxon>
    </lineage>
</organism>
<keyword evidence="2" id="KW-1185">Reference proteome</keyword>
<dbReference type="PROSITE" id="PS51257">
    <property type="entry name" value="PROKAR_LIPOPROTEIN"/>
    <property type="match status" value="1"/>
</dbReference>
<comment type="caution">
    <text evidence="1">The sequence shown here is derived from an EMBL/GenBank/DDBJ whole genome shotgun (WGS) entry which is preliminary data.</text>
</comment>
<dbReference type="Proteomes" id="UP000321926">
    <property type="component" value="Unassembled WGS sequence"/>
</dbReference>
<protein>
    <submittedName>
        <fullName evidence="1">Esterase</fullName>
    </submittedName>
</protein>
<proteinExistence type="predicted"/>
<evidence type="ECO:0000313" key="2">
    <source>
        <dbReference type="Proteomes" id="UP000321926"/>
    </source>
</evidence>
<dbReference type="EMBL" id="VRTY01000073">
    <property type="protein sequence ID" value="TXK36699.1"/>
    <property type="molecule type" value="Genomic_DNA"/>
</dbReference>
<dbReference type="InterPro" id="IPR029058">
    <property type="entry name" value="AB_hydrolase_fold"/>
</dbReference>
<sequence length="311" mass="35493">MKKLLLLFLTVSVLFSCGKDPEIEDYMLDSGLRFDQTIYEPEKFLVSYQNPNPTPAEAQRPVVIAIHGYSASTFEWNEFRTWAATRNDFAISQVLMGGHGRSYQDFKNATWKDWRQPIMDEYARLEQAGYQNISFAGSSTGCTLVLEMLANGYFNNRIKPRHIFFIDPNIIASDKNLSLIGVLGPIIGYTEAENTEGEAKYWYHYRPYETLKELRKLLHIVRKDLQQGITLPANTTLKVYKAEKDNVTDPAGTVLIYKGVKTSNGQKPTISLIPSNLHVFTRLEHRDAPISAQDRNNQQQVFEDMAALLTR</sequence>
<reference evidence="1 2" key="1">
    <citation type="submission" date="2019-08" db="EMBL/GenBank/DDBJ databases">
        <authorList>
            <person name="Shi S."/>
        </authorList>
    </citation>
    <scope>NUCLEOTIDE SEQUENCE [LARGE SCALE GENOMIC DNA]</scope>
    <source>
        <strain evidence="1 2">GY10130</strain>
    </source>
</reference>
<dbReference type="AlphaFoldDB" id="A0A5C8JG39"/>
<dbReference type="SUPFAM" id="SSF53474">
    <property type="entry name" value="alpha/beta-Hydrolases"/>
    <property type="match status" value="1"/>
</dbReference>
<dbReference type="OrthoDB" id="749406at2"/>
<gene>
    <name evidence="1" type="ORF">FVR03_17115</name>
</gene>
<evidence type="ECO:0000313" key="1">
    <source>
        <dbReference type="EMBL" id="TXK36699.1"/>
    </source>
</evidence>
<dbReference type="RefSeq" id="WP_147922983.1">
    <property type="nucleotide sequence ID" value="NZ_VRTY01000073.1"/>
</dbReference>
<dbReference type="Gene3D" id="3.40.50.1820">
    <property type="entry name" value="alpha/beta hydrolase"/>
    <property type="match status" value="1"/>
</dbReference>